<evidence type="ECO:0000313" key="2">
    <source>
        <dbReference type="Proteomes" id="UP000471409"/>
    </source>
</evidence>
<protein>
    <submittedName>
        <fullName evidence="1">Uncharacterized protein</fullName>
    </submittedName>
</protein>
<dbReference type="EMBL" id="WXXP01000038">
    <property type="protein sequence ID" value="NEK54724.1"/>
    <property type="molecule type" value="Genomic_DNA"/>
</dbReference>
<dbReference type="Proteomes" id="UP000471409">
    <property type="component" value="Unassembled WGS sequence"/>
</dbReference>
<evidence type="ECO:0000313" key="1">
    <source>
        <dbReference type="EMBL" id="NEK54724.1"/>
    </source>
</evidence>
<gene>
    <name evidence="1" type="ORF">GUK36_35955</name>
</gene>
<dbReference type="RefSeq" id="WP_164000532.1">
    <property type="nucleotide sequence ID" value="NZ_WXXP01000038.1"/>
</dbReference>
<dbReference type="AlphaFoldDB" id="A0A6P0DNW1"/>
<proteinExistence type="predicted"/>
<accession>A0A6P0DNW1</accession>
<reference evidence="1 2" key="1">
    <citation type="submission" date="2020-01" db="EMBL/GenBank/DDBJ databases">
        <title>Rhizobium genotypes associated with high levels of biological nitrogen fixation by grain legumes in a temperate-maritime cropping system.</title>
        <authorList>
            <person name="Maluk M."/>
            <person name="Francesc Ferrando Molina F."/>
            <person name="Lopez Del Egido L."/>
            <person name="Lafos M."/>
            <person name="Langarica-Fuentes A."/>
            <person name="Gebre Yohannes G."/>
            <person name="Young M.W."/>
            <person name="Martin P."/>
            <person name="Gantlett R."/>
            <person name="Kenicer G."/>
            <person name="Hawes C."/>
            <person name="Begg G.S."/>
            <person name="Quilliam R.S."/>
            <person name="Squire G.R."/>
            <person name="Poole P.S."/>
            <person name="Young P.W."/>
            <person name="Iannetta P.M."/>
            <person name="James E.K."/>
        </authorList>
    </citation>
    <scope>NUCLEOTIDE SEQUENCE [LARGE SCALE GENOMIC DNA]</scope>
    <source>
        <strain evidence="1 2">JHI944</strain>
    </source>
</reference>
<comment type="caution">
    <text evidence="1">The sequence shown here is derived from an EMBL/GenBank/DDBJ whole genome shotgun (WGS) entry which is preliminary data.</text>
</comment>
<organism evidence="1 2">
    <name type="scientific">Rhizobium leguminosarum</name>
    <dbReference type="NCBI Taxonomy" id="384"/>
    <lineage>
        <taxon>Bacteria</taxon>
        <taxon>Pseudomonadati</taxon>
        <taxon>Pseudomonadota</taxon>
        <taxon>Alphaproteobacteria</taxon>
        <taxon>Hyphomicrobiales</taxon>
        <taxon>Rhizobiaceae</taxon>
        <taxon>Rhizobium/Agrobacterium group</taxon>
        <taxon>Rhizobium</taxon>
    </lineage>
</organism>
<name>A0A6P0DNW1_RHILE</name>
<sequence length="208" mass="23667">MAASGSYLQLEWQAFTGDAWRTAIGFDDLARKRFLRDIKKALGFRGNEEAKLFKSLLQHLRSIESAKRLVEIYNRHFAGGHNAISMSLYSGPLSQRVVATSRHTDPSRQWCSSLEEPPYGRFLWSTDGISDRIAVMTLPRHGWANNFHPDILGFRGLRFALATTLEAQNRVSRLRETLGAVELRGIRTRVIDDERLSRFSVTCERSLA</sequence>